<evidence type="ECO:0000256" key="11">
    <source>
        <dbReference type="PIRSR" id="PIRSR611150-2"/>
    </source>
</evidence>
<feature type="active site" description="Nucleophile" evidence="10">
    <location>
        <position position="127"/>
    </location>
</feature>
<dbReference type="AlphaFoldDB" id="A0A1L9SJC3"/>
<organism evidence="14 15">
    <name type="scientific">Penicilliopsis zonata CBS 506.65</name>
    <dbReference type="NCBI Taxonomy" id="1073090"/>
    <lineage>
        <taxon>Eukaryota</taxon>
        <taxon>Fungi</taxon>
        <taxon>Dikarya</taxon>
        <taxon>Ascomycota</taxon>
        <taxon>Pezizomycotina</taxon>
        <taxon>Eurotiomycetes</taxon>
        <taxon>Eurotiomycetidae</taxon>
        <taxon>Eurotiales</taxon>
        <taxon>Aspergillaceae</taxon>
        <taxon>Penicilliopsis</taxon>
    </lineage>
</organism>
<evidence type="ECO:0000313" key="14">
    <source>
        <dbReference type="EMBL" id="OJJ47332.1"/>
    </source>
</evidence>
<keyword evidence="8 11" id="KW-1015">Disulfide bond</keyword>
<evidence type="ECO:0000256" key="5">
    <source>
        <dbReference type="ARBA" id="ARBA00022525"/>
    </source>
</evidence>
<dbReference type="PANTHER" id="PTHR48250">
    <property type="entry name" value="CUTINASE 2-RELATED"/>
    <property type="match status" value="1"/>
</dbReference>
<dbReference type="Pfam" id="PF01083">
    <property type="entry name" value="Cutinase"/>
    <property type="match status" value="1"/>
</dbReference>
<dbReference type="InterPro" id="IPR029058">
    <property type="entry name" value="AB_hydrolase_fold"/>
</dbReference>
<evidence type="ECO:0000313" key="15">
    <source>
        <dbReference type="Proteomes" id="UP000184188"/>
    </source>
</evidence>
<comment type="function">
    <text evidence="12">Catalyzes the hydrolysis of complex carboxylic polyesters found in the cell wall of plants. Degrades cutin, a macromolecule that forms the structure of the plant cuticle.</text>
</comment>
<dbReference type="OrthoDB" id="3225429at2759"/>
<evidence type="ECO:0000256" key="3">
    <source>
        <dbReference type="ARBA" id="ARBA00013095"/>
    </source>
</evidence>
<evidence type="ECO:0000256" key="9">
    <source>
        <dbReference type="ARBA" id="ARBA00034045"/>
    </source>
</evidence>
<dbReference type="Proteomes" id="UP000184188">
    <property type="component" value="Unassembled WGS sequence"/>
</dbReference>
<name>A0A1L9SJC3_9EURO</name>
<feature type="active site" description="Proton donor/acceptor" evidence="10">
    <location>
        <position position="188"/>
    </location>
</feature>
<dbReference type="EC" id="3.1.1.74" evidence="3 12"/>
<evidence type="ECO:0000256" key="12">
    <source>
        <dbReference type="RuleBase" id="RU361263"/>
    </source>
</evidence>
<gene>
    <name evidence="14" type="ORF">ASPZODRAFT_65522</name>
</gene>
<feature type="compositionally biased region" description="Basic and acidic residues" evidence="13">
    <location>
        <begin position="1"/>
        <end position="24"/>
    </location>
</feature>
<dbReference type="InterPro" id="IPR000675">
    <property type="entry name" value="Cutinase/axe"/>
</dbReference>
<evidence type="ECO:0000256" key="6">
    <source>
        <dbReference type="ARBA" id="ARBA00022729"/>
    </source>
</evidence>
<dbReference type="EMBL" id="KV878341">
    <property type="protein sequence ID" value="OJJ47332.1"/>
    <property type="molecule type" value="Genomic_DNA"/>
</dbReference>
<evidence type="ECO:0000256" key="4">
    <source>
        <dbReference type="ARBA" id="ARBA00022487"/>
    </source>
</evidence>
<dbReference type="PROSITE" id="PS00155">
    <property type="entry name" value="CUTINASE_1"/>
    <property type="match status" value="1"/>
</dbReference>
<evidence type="ECO:0000256" key="13">
    <source>
        <dbReference type="SAM" id="MobiDB-lite"/>
    </source>
</evidence>
<evidence type="ECO:0000256" key="8">
    <source>
        <dbReference type="ARBA" id="ARBA00023157"/>
    </source>
</evidence>
<dbReference type="GO" id="GO:0050525">
    <property type="term" value="F:cutinase activity"/>
    <property type="evidence" value="ECO:0007669"/>
    <property type="project" value="UniProtKB-UniRule"/>
</dbReference>
<dbReference type="GO" id="GO:0016052">
    <property type="term" value="P:carbohydrate catabolic process"/>
    <property type="evidence" value="ECO:0007669"/>
    <property type="project" value="TreeGrafter"/>
</dbReference>
<feature type="region of interest" description="Disordered" evidence="13">
    <location>
        <begin position="1"/>
        <end position="26"/>
    </location>
</feature>
<dbReference type="InterPro" id="IPR043580">
    <property type="entry name" value="CUTINASE_1"/>
</dbReference>
<keyword evidence="5 12" id="KW-0964">Secreted</keyword>
<evidence type="ECO:0000256" key="7">
    <source>
        <dbReference type="ARBA" id="ARBA00022801"/>
    </source>
</evidence>
<dbReference type="InterPro" id="IPR011150">
    <property type="entry name" value="Cutinase_monf"/>
</dbReference>
<evidence type="ECO:0000256" key="1">
    <source>
        <dbReference type="ARBA" id="ARBA00004613"/>
    </source>
</evidence>
<dbReference type="RefSeq" id="XP_022581842.1">
    <property type="nucleotide sequence ID" value="XM_022729308.1"/>
</dbReference>
<feature type="active site" evidence="10">
    <location>
        <position position="176"/>
    </location>
</feature>
<comment type="similarity">
    <text evidence="2 12">Belongs to the cutinase family.</text>
</comment>
<dbReference type="SUPFAM" id="SSF53474">
    <property type="entry name" value="alpha/beta-Hydrolases"/>
    <property type="match status" value="1"/>
</dbReference>
<feature type="disulfide bond" evidence="11">
    <location>
        <begin position="172"/>
        <end position="179"/>
    </location>
</feature>
<protein>
    <recommendedName>
        <fullName evidence="3 12">Cutinase</fullName>
        <ecNumber evidence="3 12">3.1.1.74</ecNumber>
    </recommendedName>
</protein>
<comment type="subcellular location">
    <subcellularLocation>
        <location evidence="1 12">Secreted</location>
    </subcellularLocation>
</comment>
<dbReference type="SMART" id="SM01110">
    <property type="entry name" value="Cutinase"/>
    <property type="match status" value="1"/>
</dbReference>
<keyword evidence="4 12" id="KW-0719">Serine esterase</keyword>
<dbReference type="GO" id="GO:0005576">
    <property type="term" value="C:extracellular region"/>
    <property type="evidence" value="ECO:0007669"/>
    <property type="project" value="UniProtKB-SubCell"/>
</dbReference>
<accession>A0A1L9SJC3</accession>
<keyword evidence="15" id="KW-1185">Reference proteome</keyword>
<keyword evidence="7 12" id="KW-0378">Hydrolase</keyword>
<comment type="catalytic activity">
    <reaction evidence="9 12">
        <text>cutin + H2O = cutin monomers.</text>
        <dbReference type="EC" id="3.1.1.74"/>
    </reaction>
</comment>
<dbReference type="GeneID" id="34615772"/>
<sequence>MGGLRAREAVQNKAKREAVQEKAKRASSVSSITENGVTSKAACQPLTFIFARGTTEMGNMGSVVGPPVASALASLTNNQVVVQGVDYPASVEGNAELGASGGPTMASLVKQAISQCPNTTVVLGGYSQGAMVVHYAANQLSSGQVKAAVLFGDPLKAQSVGKLSSSAVKEFCAVGDPVCENGFNVMAHLTYGSDAQSAAQFLVQAAGVSS</sequence>
<proteinExistence type="inferred from homology"/>
<reference evidence="15" key="1">
    <citation type="journal article" date="2017" name="Genome Biol.">
        <title>Comparative genomics reveals high biological diversity and specific adaptations in the industrially and medically important fungal genus Aspergillus.</title>
        <authorList>
            <person name="de Vries R.P."/>
            <person name="Riley R."/>
            <person name="Wiebenga A."/>
            <person name="Aguilar-Osorio G."/>
            <person name="Amillis S."/>
            <person name="Uchima C.A."/>
            <person name="Anderluh G."/>
            <person name="Asadollahi M."/>
            <person name="Askin M."/>
            <person name="Barry K."/>
            <person name="Battaglia E."/>
            <person name="Bayram O."/>
            <person name="Benocci T."/>
            <person name="Braus-Stromeyer S.A."/>
            <person name="Caldana C."/>
            <person name="Canovas D."/>
            <person name="Cerqueira G.C."/>
            <person name="Chen F."/>
            <person name="Chen W."/>
            <person name="Choi C."/>
            <person name="Clum A."/>
            <person name="Dos Santos R.A."/>
            <person name="Damasio A.R."/>
            <person name="Diallinas G."/>
            <person name="Emri T."/>
            <person name="Fekete E."/>
            <person name="Flipphi M."/>
            <person name="Freyberg S."/>
            <person name="Gallo A."/>
            <person name="Gournas C."/>
            <person name="Habgood R."/>
            <person name="Hainaut M."/>
            <person name="Harispe M.L."/>
            <person name="Henrissat B."/>
            <person name="Hilden K.S."/>
            <person name="Hope R."/>
            <person name="Hossain A."/>
            <person name="Karabika E."/>
            <person name="Karaffa L."/>
            <person name="Karanyi Z."/>
            <person name="Krasevec N."/>
            <person name="Kuo A."/>
            <person name="Kusch H."/>
            <person name="LaButti K."/>
            <person name="Lagendijk E.L."/>
            <person name="Lapidus A."/>
            <person name="Levasseur A."/>
            <person name="Lindquist E."/>
            <person name="Lipzen A."/>
            <person name="Logrieco A.F."/>
            <person name="MacCabe A."/>
            <person name="Maekelae M.R."/>
            <person name="Malavazi I."/>
            <person name="Melin P."/>
            <person name="Meyer V."/>
            <person name="Mielnichuk N."/>
            <person name="Miskei M."/>
            <person name="Molnar A.P."/>
            <person name="Mule G."/>
            <person name="Ngan C.Y."/>
            <person name="Orejas M."/>
            <person name="Orosz E."/>
            <person name="Ouedraogo J.P."/>
            <person name="Overkamp K.M."/>
            <person name="Park H.-S."/>
            <person name="Perrone G."/>
            <person name="Piumi F."/>
            <person name="Punt P.J."/>
            <person name="Ram A.F."/>
            <person name="Ramon A."/>
            <person name="Rauscher S."/>
            <person name="Record E."/>
            <person name="Riano-Pachon D.M."/>
            <person name="Robert V."/>
            <person name="Roehrig J."/>
            <person name="Ruller R."/>
            <person name="Salamov A."/>
            <person name="Salih N.S."/>
            <person name="Samson R.A."/>
            <person name="Sandor E."/>
            <person name="Sanguinetti M."/>
            <person name="Schuetze T."/>
            <person name="Sepcic K."/>
            <person name="Shelest E."/>
            <person name="Sherlock G."/>
            <person name="Sophianopoulou V."/>
            <person name="Squina F.M."/>
            <person name="Sun H."/>
            <person name="Susca A."/>
            <person name="Todd R.B."/>
            <person name="Tsang A."/>
            <person name="Unkles S.E."/>
            <person name="van de Wiele N."/>
            <person name="van Rossen-Uffink D."/>
            <person name="Oliveira J.V."/>
            <person name="Vesth T.C."/>
            <person name="Visser J."/>
            <person name="Yu J.-H."/>
            <person name="Zhou M."/>
            <person name="Andersen M.R."/>
            <person name="Archer D.B."/>
            <person name="Baker S.E."/>
            <person name="Benoit I."/>
            <person name="Brakhage A.A."/>
            <person name="Braus G.H."/>
            <person name="Fischer R."/>
            <person name="Frisvad J.C."/>
            <person name="Goldman G.H."/>
            <person name="Houbraken J."/>
            <person name="Oakley B."/>
            <person name="Pocsi I."/>
            <person name="Scazzocchio C."/>
            <person name="Seiboth B."/>
            <person name="vanKuyk P.A."/>
            <person name="Wortman J."/>
            <person name="Dyer P.S."/>
            <person name="Grigoriev I.V."/>
        </authorList>
    </citation>
    <scope>NUCLEOTIDE SEQUENCE [LARGE SCALE GENOMIC DNA]</scope>
    <source>
        <strain evidence="15">CBS 506.65</strain>
    </source>
</reference>
<keyword evidence="6" id="KW-0732">Signal</keyword>
<dbReference type="Gene3D" id="3.40.50.1820">
    <property type="entry name" value="alpha/beta hydrolase"/>
    <property type="match status" value="1"/>
</dbReference>
<evidence type="ECO:0000256" key="2">
    <source>
        <dbReference type="ARBA" id="ARBA00007534"/>
    </source>
</evidence>
<evidence type="ECO:0000256" key="10">
    <source>
        <dbReference type="PIRSR" id="PIRSR611150-1"/>
    </source>
</evidence>
<feature type="disulfide bond" evidence="11">
    <location>
        <begin position="43"/>
        <end position="116"/>
    </location>
</feature>
<dbReference type="PANTHER" id="PTHR48250:SF2">
    <property type="entry name" value="CUTINASE"/>
    <property type="match status" value="1"/>
</dbReference>
<dbReference type="VEuPathDB" id="FungiDB:ASPZODRAFT_65522"/>